<name>A0A3A8J928_9BACT</name>
<comment type="caution">
    <text evidence="2">The sequence shown here is derived from an EMBL/GenBank/DDBJ whole genome shotgun (WGS) entry which is preliminary data.</text>
</comment>
<feature type="signal peptide" evidence="1">
    <location>
        <begin position="1"/>
        <end position="22"/>
    </location>
</feature>
<evidence type="ECO:0000313" key="2">
    <source>
        <dbReference type="EMBL" id="RKG88340.1"/>
    </source>
</evidence>
<dbReference type="Pfam" id="PF05494">
    <property type="entry name" value="MlaC"/>
    <property type="match status" value="1"/>
</dbReference>
<dbReference type="AlphaFoldDB" id="A0A3A8J928"/>
<keyword evidence="3" id="KW-1185">Reference proteome</keyword>
<feature type="chain" id="PRO_5017178799" evidence="1">
    <location>
        <begin position="23"/>
        <end position="197"/>
    </location>
</feature>
<keyword evidence="1" id="KW-0732">Signal</keyword>
<proteinExistence type="predicted"/>
<accession>A0A3A8J928</accession>
<evidence type="ECO:0000313" key="3">
    <source>
        <dbReference type="Proteomes" id="UP000268094"/>
    </source>
</evidence>
<dbReference type="OrthoDB" id="5510399at2"/>
<sequence length="197" mass="21743">MNAHFRSLSVLVAVTLAVPAFAAPNKANDAITKPVKTVVQSVRYEKDLKALENLGSDQQGAFLLGDDWTKATDAQKKEFTQLFQSLFAKLAFPKVRENFKNLDSITYDEPQVTGDKALVGSTIFINHPLKKQEMKLKYSVEKVGASWKVVDVSVLGDSMLTGIRDDQVRPLFKDGGWDGLLGAMRAKNNELASVKLK</sequence>
<dbReference type="RefSeq" id="WP_120541236.1">
    <property type="nucleotide sequence ID" value="NZ_RAVZ01000083.1"/>
</dbReference>
<reference evidence="3" key="1">
    <citation type="submission" date="2018-09" db="EMBL/GenBank/DDBJ databases">
        <authorList>
            <person name="Livingstone P.G."/>
            <person name="Whitworth D.E."/>
        </authorList>
    </citation>
    <scope>NUCLEOTIDE SEQUENCE [LARGE SCALE GENOMIC DNA]</scope>
    <source>
        <strain evidence="3">CA054A</strain>
    </source>
</reference>
<dbReference type="Proteomes" id="UP000268094">
    <property type="component" value="Unassembled WGS sequence"/>
</dbReference>
<evidence type="ECO:0000256" key="1">
    <source>
        <dbReference type="SAM" id="SignalP"/>
    </source>
</evidence>
<dbReference type="Gene3D" id="3.10.450.710">
    <property type="entry name" value="Tgt2/MlaC"/>
    <property type="match status" value="1"/>
</dbReference>
<organism evidence="2 3">
    <name type="scientific">Corallococcus terminator</name>
    <dbReference type="NCBI Taxonomy" id="2316733"/>
    <lineage>
        <taxon>Bacteria</taxon>
        <taxon>Pseudomonadati</taxon>
        <taxon>Myxococcota</taxon>
        <taxon>Myxococcia</taxon>
        <taxon>Myxococcales</taxon>
        <taxon>Cystobacterineae</taxon>
        <taxon>Myxococcaceae</taxon>
        <taxon>Corallococcus</taxon>
    </lineage>
</organism>
<protein>
    <submittedName>
        <fullName evidence="2">ABC transporter substrate-binding protein</fullName>
    </submittedName>
</protein>
<dbReference type="InterPro" id="IPR042245">
    <property type="entry name" value="Tgt2/MlaC_sf"/>
</dbReference>
<dbReference type="InterPro" id="IPR008869">
    <property type="entry name" value="MlaC/ttg2D"/>
</dbReference>
<dbReference type="EMBL" id="RAVZ01000083">
    <property type="protein sequence ID" value="RKG88340.1"/>
    <property type="molecule type" value="Genomic_DNA"/>
</dbReference>
<gene>
    <name evidence="2" type="ORF">D7V88_14475</name>
</gene>